<feature type="compositionally biased region" description="Basic and acidic residues" evidence="1">
    <location>
        <begin position="110"/>
        <end position="128"/>
    </location>
</feature>
<feature type="region of interest" description="Disordered" evidence="1">
    <location>
        <begin position="101"/>
        <end position="128"/>
    </location>
</feature>
<gene>
    <name evidence="2" type="ORF">S12H4_15202</name>
</gene>
<evidence type="ECO:0000313" key="2">
    <source>
        <dbReference type="EMBL" id="GAI86419.1"/>
    </source>
</evidence>
<name>X1U291_9ZZZZ</name>
<sequence length="232" mass="26632">MMDITKFNKNLAEKVAKANAFEKNNRIQDAIDSWVEISEMALKASKTPNLDFSYRSMIIKRAQQIIEHIKELKTKIKKSIEPSISLIDDAIDEELFPESDSSEEIIYEESEQKPPKAESTSKEINHKDIPKKDNEIKFIKDSDLKNLPKGFKEIEASEDFKIVTPHDKDYVEKITKQDIDMSIFKHDKQNSQPQQHIEIEQPKDDKENVCFACGTISPSNTTICPNCGTELK</sequence>
<proteinExistence type="predicted"/>
<reference evidence="2" key="1">
    <citation type="journal article" date="2014" name="Front. Microbiol.">
        <title>High frequency of phylogenetically diverse reductive dehalogenase-homologous genes in deep subseafloor sedimentary metagenomes.</title>
        <authorList>
            <person name="Kawai M."/>
            <person name="Futagami T."/>
            <person name="Toyoda A."/>
            <person name="Takaki Y."/>
            <person name="Nishi S."/>
            <person name="Hori S."/>
            <person name="Arai W."/>
            <person name="Tsubouchi T."/>
            <person name="Morono Y."/>
            <person name="Uchiyama I."/>
            <person name="Ito T."/>
            <person name="Fujiyama A."/>
            <person name="Inagaki F."/>
            <person name="Takami H."/>
        </authorList>
    </citation>
    <scope>NUCLEOTIDE SEQUENCE</scope>
    <source>
        <strain evidence="2">Expedition CK06-06</strain>
    </source>
</reference>
<organism evidence="2">
    <name type="scientific">marine sediment metagenome</name>
    <dbReference type="NCBI Taxonomy" id="412755"/>
    <lineage>
        <taxon>unclassified sequences</taxon>
        <taxon>metagenomes</taxon>
        <taxon>ecological metagenomes</taxon>
    </lineage>
</organism>
<comment type="caution">
    <text evidence="2">The sequence shown here is derived from an EMBL/GenBank/DDBJ whole genome shotgun (WGS) entry which is preliminary data.</text>
</comment>
<evidence type="ECO:0000256" key="1">
    <source>
        <dbReference type="SAM" id="MobiDB-lite"/>
    </source>
</evidence>
<dbReference type="AlphaFoldDB" id="X1U291"/>
<accession>X1U291</accession>
<dbReference type="EMBL" id="BARW01007288">
    <property type="protein sequence ID" value="GAI86419.1"/>
    <property type="molecule type" value="Genomic_DNA"/>
</dbReference>
<protein>
    <submittedName>
        <fullName evidence="2">Uncharacterized protein</fullName>
    </submittedName>
</protein>